<dbReference type="AlphaFoldDB" id="A0AAV1B056"/>
<reference evidence="1 2" key="1">
    <citation type="submission" date="2023-01" db="EMBL/GenBank/DDBJ databases">
        <authorList>
            <person name="Kreplak J."/>
        </authorList>
    </citation>
    <scope>NUCLEOTIDE SEQUENCE [LARGE SCALE GENOMIC DNA]</scope>
</reference>
<proteinExistence type="predicted"/>
<evidence type="ECO:0000313" key="1">
    <source>
        <dbReference type="EMBL" id="CAI8615757.1"/>
    </source>
</evidence>
<dbReference type="EMBL" id="OX451740">
    <property type="protein sequence ID" value="CAI8615757.1"/>
    <property type="molecule type" value="Genomic_DNA"/>
</dbReference>
<accession>A0AAV1B056</accession>
<evidence type="ECO:0000313" key="2">
    <source>
        <dbReference type="Proteomes" id="UP001157006"/>
    </source>
</evidence>
<protein>
    <submittedName>
        <fullName evidence="1">Uncharacterized protein</fullName>
    </submittedName>
</protein>
<gene>
    <name evidence="1" type="ORF">VFH_V194560</name>
</gene>
<dbReference type="Proteomes" id="UP001157006">
    <property type="component" value="Chromosome 5"/>
</dbReference>
<organism evidence="1 2">
    <name type="scientific">Vicia faba</name>
    <name type="common">Broad bean</name>
    <name type="synonym">Faba vulgaris</name>
    <dbReference type="NCBI Taxonomy" id="3906"/>
    <lineage>
        <taxon>Eukaryota</taxon>
        <taxon>Viridiplantae</taxon>
        <taxon>Streptophyta</taxon>
        <taxon>Embryophyta</taxon>
        <taxon>Tracheophyta</taxon>
        <taxon>Spermatophyta</taxon>
        <taxon>Magnoliopsida</taxon>
        <taxon>eudicotyledons</taxon>
        <taxon>Gunneridae</taxon>
        <taxon>Pentapetalae</taxon>
        <taxon>rosids</taxon>
        <taxon>fabids</taxon>
        <taxon>Fabales</taxon>
        <taxon>Fabaceae</taxon>
        <taxon>Papilionoideae</taxon>
        <taxon>50 kb inversion clade</taxon>
        <taxon>NPAAA clade</taxon>
        <taxon>Hologalegina</taxon>
        <taxon>IRL clade</taxon>
        <taxon>Fabeae</taxon>
        <taxon>Vicia</taxon>
    </lineage>
</organism>
<sequence length="112" mass="13293">MQSFGFYSKFCNWIEVILKSAKLSIFLYMVKLRVSFLVRERQRTIVFGALAKVTRWIVPHTIKQAYPGITQILHDAIILQFESQHHFIWKLSTNGTPTFRFDSWLTFTFMNN</sequence>
<keyword evidence="2" id="KW-1185">Reference proteome</keyword>
<name>A0AAV1B056_VICFA</name>